<feature type="region of interest" description="Disordered" evidence="6">
    <location>
        <begin position="162"/>
        <end position="186"/>
    </location>
</feature>
<evidence type="ECO:0000313" key="9">
    <source>
        <dbReference type="Proteomes" id="UP000318571"/>
    </source>
</evidence>
<evidence type="ECO:0000256" key="4">
    <source>
        <dbReference type="ARBA" id="ARBA00022833"/>
    </source>
</evidence>
<keyword evidence="1" id="KW-0479">Metal-binding</keyword>
<dbReference type="EMBL" id="VCGU01000458">
    <property type="protein sequence ID" value="TRY63645.1"/>
    <property type="molecule type" value="Genomic_DNA"/>
</dbReference>
<dbReference type="Proteomes" id="UP000318571">
    <property type="component" value="Chromosome 10"/>
</dbReference>
<dbReference type="PROSITE" id="PS50157">
    <property type="entry name" value="ZINC_FINGER_C2H2_2"/>
    <property type="match status" value="4"/>
</dbReference>
<evidence type="ECO:0000256" key="3">
    <source>
        <dbReference type="ARBA" id="ARBA00022771"/>
    </source>
</evidence>
<dbReference type="PANTHER" id="PTHR24379:SF121">
    <property type="entry name" value="C2H2-TYPE DOMAIN-CONTAINING PROTEIN"/>
    <property type="match status" value="1"/>
</dbReference>
<dbReference type="Gene3D" id="3.30.160.60">
    <property type="entry name" value="Classic Zinc Finger"/>
    <property type="match status" value="3"/>
</dbReference>
<feature type="compositionally biased region" description="Acidic residues" evidence="6">
    <location>
        <begin position="202"/>
        <end position="214"/>
    </location>
</feature>
<dbReference type="GO" id="GO:0008270">
    <property type="term" value="F:zinc ion binding"/>
    <property type="evidence" value="ECO:0007669"/>
    <property type="project" value="UniProtKB-KW"/>
</dbReference>
<feature type="compositionally biased region" description="Polar residues" evidence="6">
    <location>
        <begin position="162"/>
        <end position="174"/>
    </location>
</feature>
<dbReference type="SUPFAM" id="SSF57667">
    <property type="entry name" value="beta-beta-alpha zinc fingers"/>
    <property type="match status" value="3"/>
</dbReference>
<evidence type="ECO:0000256" key="6">
    <source>
        <dbReference type="SAM" id="MobiDB-lite"/>
    </source>
</evidence>
<evidence type="ECO:0000256" key="1">
    <source>
        <dbReference type="ARBA" id="ARBA00022723"/>
    </source>
</evidence>
<keyword evidence="3 5" id="KW-0863">Zinc-finger</keyword>
<dbReference type="AlphaFoldDB" id="A0A553NE14"/>
<feature type="region of interest" description="Disordered" evidence="6">
    <location>
        <begin position="202"/>
        <end position="256"/>
    </location>
</feature>
<dbReference type="InterPro" id="IPR013087">
    <property type="entry name" value="Znf_C2H2_type"/>
</dbReference>
<keyword evidence="2" id="KW-0677">Repeat</keyword>
<organism evidence="8 9">
    <name type="scientific">Tigriopus californicus</name>
    <name type="common">Marine copepod</name>
    <dbReference type="NCBI Taxonomy" id="6832"/>
    <lineage>
        <taxon>Eukaryota</taxon>
        <taxon>Metazoa</taxon>
        <taxon>Ecdysozoa</taxon>
        <taxon>Arthropoda</taxon>
        <taxon>Crustacea</taxon>
        <taxon>Multicrustacea</taxon>
        <taxon>Hexanauplia</taxon>
        <taxon>Copepoda</taxon>
        <taxon>Harpacticoida</taxon>
        <taxon>Harpacticidae</taxon>
        <taxon>Tigriopus</taxon>
    </lineage>
</organism>
<feature type="domain" description="C2H2-type" evidence="7">
    <location>
        <begin position="620"/>
        <end position="643"/>
    </location>
</feature>
<name>A0A553NE14_TIGCA</name>
<dbReference type="SMART" id="SM00355">
    <property type="entry name" value="ZnF_C2H2"/>
    <property type="match status" value="10"/>
</dbReference>
<feature type="domain" description="C2H2-type" evidence="7">
    <location>
        <begin position="590"/>
        <end position="618"/>
    </location>
</feature>
<comment type="caution">
    <text evidence="8">The sequence shown here is derived from an EMBL/GenBank/DDBJ whole genome shotgun (WGS) entry which is preliminary data.</text>
</comment>
<dbReference type="OrthoDB" id="3437960at2759"/>
<gene>
    <name evidence="8" type="ORF">TCAL_12057</name>
</gene>
<evidence type="ECO:0000256" key="2">
    <source>
        <dbReference type="ARBA" id="ARBA00022737"/>
    </source>
</evidence>
<dbReference type="InterPro" id="IPR036236">
    <property type="entry name" value="Znf_C2H2_sf"/>
</dbReference>
<keyword evidence="9" id="KW-1185">Reference proteome</keyword>
<feature type="domain" description="C2H2-type" evidence="7">
    <location>
        <begin position="523"/>
        <end position="547"/>
    </location>
</feature>
<reference evidence="8 9" key="1">
    <citation type="journal article" date="2018" name="Nat. Ecol. Evol.">
        <title>Genomic signatures of mitonuclear coevolution across populations of Tigriopus californicus.</title>
        <authorList>
            <person name="Barreto F.S."/>
            <person name="Watson E.T."/>
            <person name="Lima T.G."/>
            <person name="Willett C.S."/>
            <person name="Edmands S."/>
            <person name="Li W."/>
            <person name="Burton R.S."/>
        </authorList>
    </citation>
    <scope>NUCLEOTIDE SEQUENCE [LARGE SCALE GENOMIC DNA]</scope>
    <source>
        <strain evidence="8 9">San Diego</strain>
    </source>
</reference>
<proteinExistence type="predicted"/>
<sequence length="667" mass="77010">MDFVSSLLEKLDNPQRSLNLLHLVIQNWIVFQRNTFDYFDEDGDPYLSQIFFIDVSTGRYVHRAQGHKVDVGTTLDVNFLETKLTEAFYGTKACVGFPILDHVDTNGTSKLVDYPCKRQVSTSCQYFFQNPAFKLEAGDSREQCLSACPPCLTAWQEITSNPTQPVQESSQGGQVESVKNEEVDEDPGYFLDLDAASLLKESDDESLLPSDDDIWEPKSPETTSLATDIKQRPAAKRRRKRHREIKEESDELPEDGKTFKCKHCPEVFTSRQAHVSHMRKRKKVKRSKRQVGCPECKDAKDIYTFKQLVEHAMVKHPESVYEYEKYLQNPEEERRMLEPMTCFKCDGIANGSLMVFRHKEIYHDLGDYRCDECQEPCLTFYDLMIHNFKCHSKPTEHIQPNAAGLDTVIHMDGKVEVKRTKVMCPLCLTVYKRDCGLFNHLRTKHEWGRFSCEACEETCHYSKDISSHMINFHGHDPEVKCPNCNKMFSLKFDPDNFRNHYKECRVYDYQKRAIRSKQKSGPLQCHYCGKKYSVKQTLDAHIKMHQGIIRYRCSYCDYGSNHKAVVLDHEKTHLRKRGLTNEDTGVVLSYQCDQCGKQFAQRNSVARHVKVAHQGIRPSYPCKDCGEIFKHTVALYNHKKEKHGFVSTPVNRGSRAVVDDPMAGLNL</sequence>
<dbReference type="PANTHER" id="PTHR24379">
    <property type="entry name" value="KRAB AND ZINC FINGER DOMAIN-CONTAINING"/>
    <property type="match status" value="1"/>
</dbReference>
<protein>
    <recommendedName>
        <fullName evidence="7">C2H2-type domain-containing protein</fullName>
    </recommendedName>
</protein>
<keyword evidence="4" id="KW-0862">Zinc</keyword>
<evidence type="ECO:0000259" key="7">
    <source>
        <dbReference type="PROSITE" id="PS50157"/>
    </source>
</evidence>
<evidence type="ECO:0000256" key="5">
    <source>
        <dbReference type="PROSITE-ProRule" id="PRU00042"/>
    </source>
</evidence>
<feature type="domain" description="C2H2-type" evidence="7">
    <location>
        <begin position="551"/>
        <end position="578"/>
    </location>
</feature>
<accession>A0A553NE14</accession>
<dbReference type="PROSITE" id="PS00028">
    <property type="entry name" value="ZINC_FINGER_C2H2_1"/>
    <property type="match status" value="6"/>
</dbReference>
<feature type="compositionally biased region" description="Basic residues" evidence="6">
    <location>
        <begin position="233"/>
        <end position="243"/>
    </location>
</feature>
<evidence type="ECO:0000313" key="8">
    <source>
        <dbReference type="EMBL" id="TRY63645.1"/>
    </source>
</evidence>
<dbReference type="Pfam" id="PF00096">
    <property type="entry name" value="zf-C2H2"/>
    <property type="match status" value="2"/>
</dbReference>